<dbReference type="EMBL" id="JASBWR010000078">
    <property type="protein sequence ID" value="KAJ9098319.1"/>
    <property type="molecule type" value="Genomic_DNA"/>
</dbReference>
<proteinExistence type="predicted"/>
<name>A0ACC2VG09_9TREE</name>
<organism evidence="1 2">
    <name type="scientific">Naganishia cerealis</name>
    <dbReference type="NCBI Taxonomy" id="610337"/>
    <lineage>
        <taxon>Eukaryota</taxon>
        <taxon>Fungi</taxon>
        <taxon>Dikarya</taxon>
        <taxon>Basidiomycota</taxon>
        <taxon>Agaricomycotina</taxon>
        <taxon>Tremellomycetes</taxon>
        <taxon>Filobasidiales</taxon>
        <taxon>Filobasidiaceae</taxon>
        <taxon>Naganishia</taxon>
    </lineage>
</organism>
<protein>
    <submittedName>
        <fullName evidence="1">Uncharacterized protein</fullName>
    </submittedName>
</protein>
<accession>A0ACC2VG09</accession>
<keyword evidence="2" id="KW-1185">Reference proteome</keyword>
<sequence>MAETDIKSIDLGTPWKPSSQTGKPMEPLPLSPEQTQEDDNPAADTEHERDRSPGTYPGTSADKFSTPEYARSSGAQQQVRRVKQERNASRVSGSASGDELPVITRRQLSHDSNSRGHAGTPPSPPSTQQIPLHSSRSNTNEGSGTTQQTKSLGGGAGVHAPSSIVSAISCSMCSATGVNSLWRRDRAGKPICGKCCEQLRRRLNPRYAAPSRGDLSSKDTHHRTASSTANVFPIRRRQTPPSPRHSHAPYPPRAPATPPSNQRPPYLPSHVNGSSAYGSSSASYNNTLQHPYQGASLSGGQAERYNDRINGGDAQRLASMRYENGRHHQDIAGASSGSGNGNGNGNNSGGGGAGITLPPLSSLDSVADQYRPSSSSNPGGGIGIGAVGGYRSKELVALPAAYPRPSGPPGSGAAAGNRQVQQQPVGNGDGSPSNSRGDGRQRMGMGMGMGPSSDGGERDPRERQVPHGSSAGLRRPPTSVSYDGRSGGPGSSWGIVTEADIQAKRALLVEGRKWIFTMLDETTAMLRQLDDASLHVGAAE</sequence>
<comment type="caution">
    <text evidence="1">The sequence shown here is derived from an EMBL/GenBank/DDBJ whole genome shotgun (WGS) entry which is preliminary data.</text>
</comment>
<reference evidence="1" key="1">
    <citation type="submission" date="2023-04" db="EMBL/GenBank/DDBJ databases">
        <title>Draft Genome sequencing of Naganishia species isolated from polar environments using Oxford Nanopore Technology.</title>
        <authorList>
            <person name="Leo P."/>
            <person name="Venkateswaran K."/>
        </authorList>
    </citation>
    <scope>NUCLEOTIDE SEQUENCE</scope>
    <source>
        <strain evidence="1">MNA-CCFEE 5261</strain>
    </source>
</reference>
<evidence type="ECO:0000313" key="2">
    <source>
        <dbReference type="Proteomes" id="UP001241377"/>
    </source>
</evidence>
<gene>
    <name evidence="1" type="ORF">QFC19_006443</name>
</gene>
<dbReference type="Proteomes" id="UP001241377">
    <property type="component" value="Unassembled WGS sequence"/>
</dbReference>
<evidence type="ECO:0000313" key="1">
    <source>
        <dbReference type="EMBL" id="KAJ9098319.1"/>
    </source>
</evidence>